<sequence length="316" mass="36017">MRYIKDIKDGEQLNGIYYCKEKKELRSKNDKPYYSMTLQDKTGSLDAKVWDTNSNGIEDFAGGDFVCVQGQVSIYMGALQGKIIRARRCGEGEYDLADYIPTSRYDRDEMYGKLLDIIDTVKNPYYKKLLDTFFRDKEFAEKFKNHSAAKTVHHSFVGGLLEHSLGVVKVCDFMSNQYPMINRDLLITAAPLHDIGKMVELSGFPTNEYTDSGQLLGHIYIGANMINEKINSIENFPKRLADELIHCILSHHGSLEFGSPKMPALMEAFALSLADNMDAKMETFTELLEVNEGRTDWLGYNKFFESNIRIATKNKE</sequence>
<dbReference type="NCBIfam" id="TIGR00277">
    <property type="entry name" value="HDIG"/>
    <property type="match status" value="1"/>
</dbReference>
<evidence type="ECO:0000313" key="4">
    <source>
        <dbReference type="Proteomes" id="UP000604730"/>
    </source>
</evidence>
<dbReference type="PROSITE" id="PS51831">
    <property type="entry name" value="HD"/>
    <property type="match status" value="1"/>
</dbReference>
<gene>
    <name evidence="3" type="ORF">JJN12_13080</name>
</gene>
<dbReference type="InterPro" id="IPR050798">
    <property type="entry name" value="YhaM_exoribonuc/phosphodiest"/>
</dbReference>
<accession>A0ABS1J3R4</accession>
<dbReference type="PANTHER" id="PTHR37294:SF1">
    <property type="entry name" value="3'-5' EXORIBONUCLEASE YHAM"/>
    <property type="match status" value="1"/>
</dbReference>
<evidence type="ECO:0000313" key="3">
    <source>
        <dbReference type="EMBL" id="MBK5898695.1"/>
    </source>
</evidence>
<dbReference type="InterPro" id="IPR006675">
    <property type="entry name" value="HDIG_dom"/>
</dbReference>
<dbReference type="RefSeq" id="WP_208430096.1">
    <property type="nucleotide sequence ID" value="NZ_JAEPRJ010000001.1"/>
</dbReference>
<protein>
    <submittedName>
        <fullName evidence="3">HD domain-containing protein</fullName>
    </submittedName>
</protein>
<dbReference type="PANTHER" id="PTHR37294">
    <property type="entry name" value="3'-5' EXORIBONUCLEASE YHAM"/>
    <property type="match status" value="1"/>
</dbReference>
<proteinExistence type="predicted"/>
<evidence type="ECO:0000259" key="2">
    <source>
        <dbReference type="PROSITE" id="PS51831"/>
    </source>
</evidence>
<dbReference type="InterPro" id="IPR003607">
    <property type="entry name" value="HD/PDEase_dom"/>
</dbReference>
<dbReference type="SUPFAM" id="SSF109604">
    <property type="entry name" value="HD-domain/PDEase-like"/>
    <property type="match status" value="1"/>
</dbReference>
<dbReference type="CDD" id="cd04492">
    <property type="entry name" value="YhaM_OBF_like"/>
    <property type="match status" value="1"/>
</dbReference>
<reference evidence="3 4" key="1">
    <citation type="submission" date="2021-01" db="EMBL/GenBank/DDBJ databases">
        <title>Isolation and description of Catonella massiliensis sp. nov., a novel Catonella species, isolated from a stable periodontitis subject.</title>
        <authorList>
            <person name="Antezack A."/>
            <person name="Boxberger M."/>
            <person name="La Scola B."/>
            <person name="Monnet-Corti V."/>
        </authorList>
    </citation>
    <scope>NUCLEOTIDE SEQUENCE [LARGE SCALE GENOMIC DNA]</scope>
    <source>
        <strain evidence="3 4">Marseille-Q4567</strain>
    </source>
</reference>
<keyword evidence="4" id="KW-1185">Reference proteome</keyword>
<dbReference type="InterPro" id="IPR012340">
    <property type="entry name" value="NA-bd_OB-fold"/>
</dbReference>
<dbReference type="InterPro" id="IPR006674">
    <property type="entry name" value="HD_domain"/>
</dbReference>
<evidence type="ECO:0000256" key="1">
    <source>
        <dbReference type="ARBA" id="ARBA00022801"/>
    </source>
</evidence>
<dbReference type="Pfam" id="PF01966">
    <property type="entry name" value="HD"/>
    <property type="match status" value="1"/>
</dbReference>
<dbReference type="EMBL" id="JAEPRJ010000001">
    <property type="protein sequence ID" value="MBK5898695.1"/>
    <property type="molecule type" value="Genomic_DNA"/>
</dbReference>
<keyword evidence="1" id="KW-0378">Hydrolase</keyword>
<dbReference type="Proteomes" id="UP000604730">
    <property type="component" value="Unassembled WGS sequence"/>
</dbReference>
<name>A0ABS1J3R4_9FIRM</name>
<dbReference type="SMART" id="SM00471">
    <property type="entry name" value="HDc"/>
    <property type="match status" value="1"/>
</dbReference>
<dbReference type="CDD" id="cd00077">
    <property type="entry name" value="HDc"/>
    <property type="match status" value="1"/>
</dbReference>
<feature type="domain" description="HD" evidence="2">
    <location>
        <begin position="160"/>
        <end position="280"/>
    </location>
</feature>
<dbReference type="Gene3D" id="1.10.3210.10">
    <property type="entry name" value="Hypothetical protein af1432"/>
    <property type="match status" value="1"/>
</dbReference>
<organism evidence="3 4">
    <name type="scientific">Catonella massiliensis</name>
    <dbReference type="NCBI Taxonomy" id="2799636"/>
    <lineage>
        <taxon>Bacteria</taxon>
        <taxon>Bacillati</taxon>
        <taxon>Bacillota</taxon>
        <taxon>Clostridia</taxon>
        <taxon>Lachnospirales</taxon>
        <taxon>Lachnospiraceae</taxon>
        <taxon>Catonella</taxon>
    </lineage>
</organism>
<dbReference type="Gene3D" id="2.40.50.140">
    <property type="entry name" value="Nucleic acid-binding proteins"/>
    <property type="match status" value="1"/>
</dbReference>
<comment type="caution">
    <text evidence="3">The sequence shown here is derived from an EMBL/GenBank/DDBJ whole genome shotgun (WGS) entry which is preliminary data.</text>
</comment>